<reference evidence="2 3" key="1">
    <citation type="submission" date="2017-05" db="EMBL/GenBank/DDBJ databases">
        <title>Complete and WGS of Bordetella genogroups.</title>
        <authorList>
            <person name="Spilker T."/>
            <person name="LiPuma J."/>
        </authorList>
    </citation>
    <scope>NUCLEOTIDE SEQUENCE [LARGE SCALE GENOMIC DNA]</scope>
    <source>
        <strain evidence="2 3">AU10456</strain>
    </source>
</reference>
<comment type="caution">
    <text evidence="2">The sequence shown here is derived from an EMBL/GenBank/DDBJ whole genome shotgun (WGS) entry which is preliminary data.</text>
</comment>
<feature type="region of interest" description="Disordered" evidence="1">
    <location>
        <begin position="1"/>
        <end position="21"/>
    </location>
</feature>
<evidence type="ECO:0000313" key="2">
    <source>
        <dbReference type="EMBL" id="OZI47875.1"/>
    </source>
</evidence>
<dbReference type="Gene3D" id="3.40.50.2000">
    <property type="entry name" value="Glycogen Phosphorylase B"/>
    <property type="match status" value="2"/>
</dbReference>
<feature type="compositionally biased region" description="Basic and acidic residues" evidence="1">
    <location>
        <begin position="675"/>
        <end position="687"/>
    </location>
</feature>
<dbReference type="RefSeq" id="WP_094801629.1">
    <property type="nucleotide sequence ID" value="NZ_NEVP01000010.1"/>
</dbReference>
<evidence type="ECO:0000256" key="1">
    <source>
        <dbReference type="SAM" id="MobiDB-lite"/>
    </source>
</evidence>
<organism evidence="2 3">
    <name type="scientific">Bordetella genomosp. 5</name>
    <dbReference type="NCBI Taxonomy" id="1395608"/>
    <lineage>
        <taxon>Bacteria</taxon>
        <taxon>Pseudomonadati</taxon>
        <taxon>Pseudomonadota</taxon>
        <taxon>Betaproteobacteria</taxon>
        <taxon>Burkholderiales</taxon>
        <taxon>Alcaligenaceae</taxon>
        <taxon>Bordetella</taxon>
    </lineage>
</organism>
<proteinExistence type="predicted"/>
<keyword evidence="3" id="KW-1185">Reference proteome</keyword>
<accession>A0A261TEM9</accession>
<sequence>MDNRNTARVMPLSEAGRSNASADHQRLHELLQEAQNAHARLEQERAARVQAEKDLASVKALLRESNQQLAKQRRTLTWQFGEAVTRANSLGAYVMLPYQLARLSREHKRELRQTPQARKGAAALPAETANAIKEALDYVKRVRSPEVILWCARQTWPNDVRSKVLCEVARWARTSYPEIAEQIAEQLATLDPGAPHARQLAYSLYDAGIVTASARLLQAALDSGVRLNATEQLRSDRIRQSQRILEWNDDGLQPDGQRFDLHGDGPLVVLTQRSILHGRGASDNALHRYATSLKARFGDVLVISLAPVESDDADPNLARAELQLDGIAYKAAPQPALDTQPADALADLLSEAILAATVRQRPRAVLAWDDAHCALGAHAAARKLRVPSGLVLNGMRYFQKTAANHTLSQRAHVDLRLLRRALRQTDMLALGSTALHEPVQTLIGTERNCTIVPPLPLPAANLRGRDDGPADMQLTSTLRQLEGKRVIALTEDEPPALIARAVIDLYAEISLRQTDAVLLVLSGGKTAAAMRSHAVAIGLHEDQVIFAPDLTDAVSRELLLRRVELALFPYQTTRAEAAIVPSLANLLECMALGICPAVGPSVAYTNLVDAGDNGLCIDMAAPSHDTATQVIEVLQAPDALSAMGRRARESVQRRAAWQDYEEGLAAMLLQAAQPEPRDPARRAEPRLLHLKRAS</sequence>
<protein>
    <submittedName>
        <fullName evidence="2">Uncharacterized protein</fullName>
    </submittedName>
</protein>
<dbReference type="SUPFAM" id="SSF53756">
    <property type="entry name" value="UDP-Glycosyltransferase/glycogen phosphorylase"/>
    <property type="match status" value="1"/>
</dbReference>
<dbReference type="Proteomes" id="UP000216913">
    <property type="component" value="Unassembled WGS sequence"/>
</dbReference>
<dbReference type="EMBL" id="NEVP01000010">
    <property type="protein sequence ID" value="OZI47875.1"/>
    <property type="molecule type" value="Genomic_DNA"/>
</dbReference>
<gene>
    <name evidence="2" type="ORF">CAL25_15895</name>
</gene>
<name>A0A261TEM9_9BORD</name>
<dbReference type="OrthoDB" id="8646484at2"/>
<dbReference type="AlphaFoldDB" id="A0A261TEM9"/>
<evidence type="ECO:0000313" key="3">
    <source>
        <dbReference type="Proteomes" id="UP000216913"/>
    </source>
</evidence>
<feature type="region of interest" description="Disordered" evidence="1">
    <location>
        <begin position="672"/>
        <end position="694"/>
    </location>
</feature>